<sequence>MAPENVEEAMGRAGGPVPLLRNSPAAPHTFPVAPEHSNWRSEQHAWRETVALLDQSHHMTDLFLDGPEALRLLSELGVNSFRSFPVDKAKQFVGVNHDGYVIGDAILFHLAEDSFDLVGHPMIIDWVQYNLETGDYDATARRDGNSIVRPGPPELFRYELQGPDAGALVERLTGEALPDVRFFNMTTFRIAGLDVRALRHGMAGQPGFELFGPWEHGEQVLDAILVAGADLGLVRVGAKGYSTANLESGWVPAPLPAIWGEEMRAYREWLPAPSAGSLGGSFASGDIADYYLTPYELGYGRHVAFDHDFVGRAALERQAERPARTKVTLVWDDDDITRAFGTLFGPGDKAKYIDLPKARYALYQADTVLVGDTVVGMSLDCGYLANEEAFVSLASIDVAHAEVGTEVTVLWGEEPNTTKPQVEPHVQVPVRARVAPAPFVDFARTGYRADRDSRAV</sequence>
<evidence type="ECO:0000259" key="2">
    <source>
        <dbReference type="Pfam" id="PF01571"/>
    </source>
</evidence>
<evidence type="ECO:0000313" key="4">
    <source>
        <dbReference type="Proteomes" id="UP001500622"/>
    </source>
</evidence>
<evidence type="ECO:0000256" key="1">
    <source>
        <dbReference type="SAM" id="MobiDB-lite"/>
    </source>
</evidence>
<dbReference type="SUPFAM" id="SSF103025">
    <property type="entry name" value="Folate-binding domain"/>
    <property type="match status" value="1"/>
</dbReference>
<dbReference type="Proteomes" id="UP001500622">
    <property type="component" value="Unassembled WGS sequence"/>
</dbReference>
<accession>A0ABP8KTK1</accession>
<dbReference type="Gene3D" id="3.30.1360.120">
    <property type="entry name" value="Probable tRNA modification gtpase trme, domain 1"/>
    <property type="match status" value="1"/>
</dbReference>
<dbReference type="PANTHER" id="PTHR43757:SF2">
    <property type="entry name" value="AMINOMETHYLTRANSFERASE, MITOCHONDRIAL"/>
    <property type="match status" value="1"/>
</dbReference>
<dbReference type="EMBL" id="BAABGN010000001">
    <property type="protein sequence ID" value="GAA4414895.1"/>
    <property type="molecule type" value="Genomic_DNA"/>
</dbReference>
<evidence type="ECO:0000313" key="3">
    <source>
        <dbReference type="EMBL" id="GAA4414895.1"/>
    </source>
</evidence>
<proteinExistence type="predicted"/>
<protein>
    <submittedName>
        <fullName evidence="3">Aminomethyltransferase family protein</fullName>
    </submittedName>
</protein>
<name>A0ABP8KTK1_9MICO</name>
<organism evidence="3 4">
    <name type="scientific">Georgenia halophila</name>
    <dbReference type="NCBI Taxonomy" id="620889"/>
    <lineage>
        <taxon>Bacteria</taxon>
        <taxon>Bacillati</taxon>
        <taxon>Actinomycetota</taxon>
        <taxon>Actinomycetes</taxon>
        <taxon>Micrococcales</taxon>
        <taxon>Bogoriellaceae</taxon>
        <taxon>Georgenia</taxon>
    </lineage>
</organism>
<dbReference type="Pfam" id="PF01571">
    <property type="entry name" value="GCV_T"/>
    <property type="match status" value="1"/>
</dbReference>
<dbReference type="InterPro" id="IPR027266">
    <property type="entry name" value="TrmE/GcvT-like"/>
</dbReference>
<reference evidence="4" key="1">
    <citation type="journal article" date="2019" name="Int. J. Syst. Evol. Microbiol.">
        <title>The Global Catalogue of Microorganisms (GCM) 10K type strain sequencing project: providing services to taxonomists for standard genome sequencing and annotation.</title>
        <authorList>
            <consortium name="The Broad Institute Genomics Platform"/>
            <consortium name="The Broad Institute Genome Sequencing Center for Infectious Disease"/>
            <person name="Wu L."/>
            <person name="Ma J."/>
        </authorList>
    </citation>
    <scope>NUCLEOTIDE SEQUENCE [LARGE SCALE GENOMIC DNA]</scope>
    <source>
        <strain evidence="4">JCM 17810</strain>
    </source>
</reference>
<comment type="caution">
    <text evidence="3">The sequence shown here is derived from an EMBL/GenBank/DDBJ whole genome shotgun (WGS) entry which is preliminary data.</text>
</comment>
<feature type="domain" description="GCVT N-terminal" evidence="2">
    <location>
        <begin position="27"/>
        <end position="251"/>
    </location>
</feature>
<dbReference type="InterPro" id="IPR028896">
    <property type="entry name" value="GcvT/YgfZ/DmdA"/>
</dbReference>
<gene>
    <name evidence="3" type="ORF">GCM10023169_00690</name>
</gene>
<dbReference type="InterPro" id="IPR006222">
    <property type="entry name" value="GCVT_N"/>
</dbReference>
<dbReference type="RefSeq" id="WP_345214496.1">
    <property type="nucleotide sequence ID" value="NZ_BAABGN010000001.1"/>
</dbReference>
<dbReference type="PANTHER" id="PTHR43757">
    <property type="entry name" value="AMINOMETHYLTRANSFERASE"/>
    <property type="match status" value="1"/>
</dbReference>
<feature type="region of interest" description="Disordered" evidence="1">
    <location>
        <begin position="1"/>
        <end position="34"/>
    </location>
</feature>
<keyword evidence="4" id="KW-1185">Reference proteome</keyword>